<dbReference type="Proteomes" id="UP000823775">
    <property type="component" value="Unassembled WGS sequence"/>
</dbReference>
<reference evidence="1 2" key="1">
    <citation type="journal article" date="2021" name="BMC Genomics">
        <title>Datura genome reveals duplications of psychoactive alkaloid biosynthetic genes and high mutation rate following tissue culture.</title>
        <authorList>
            <person name="Rajewski A."/>
            <person name="Carter-House D."/>
            <person name="Stajich J."/>
            <person name="Litt A."/>
        </authorList>
    </citation>
    <scope>NUCLEOTIDE SEQUENCE [LARGE SCALE GENOMIC DNA]</scope>
    <source>
        <strain evidence="1">AR-01</strain>
    </source>
</reference>
<sequence>MAHLASENGPICINIDTDLLNREILEIDSTVLMSFLDEVPQIEYCDDEKLKSLIQSLEAELYYPAAPNLANYDLDTSEELVDDFSWMDMEMSSSTSPNSNNNQMIEFDQFGSDYSQFLTCIPIEEEVYDDSLWLQN</sequence>
<accession>A0ABS8VR16</accession>
<organism evidence="1 2">
    <name type="scientific">Datura stramonium</name>
    <name type="common">Jimsonweed</name>
    <name type="synonym">Common thornapple</name>
    <dbReference type="NCBI Taxonomy" id="4076"/>
    <lineage>
        <taxon>Eukaryota</taxon>
        <taxon>Viridiplantae</taxon>
        <taxon>Streptophyta</taxon>
        <taxon>Embryophyta</taxon>
        <taxon>Tracheophyta</taxon>
        <taxon>Spermatophyta</taxon>
        <taxon>Magnoliopsida</taxon>
        <taxon>eudicotyledons</taxon>
        <taxon>Gunneridae</taxon>
        <taxon>Pentapetalae</taxon>
        <taxon>asterids</taxon>
        <taxon>lamiids</taxon>
        <taxon>Solanales</taxon>
        <taxon>Solanaceae</taxon>
        <taxon>Solanoideae</taxon>
        <taxon>Datureae</taxon>
        <taxon>Datura</taxon>
    </lineage>
</organism>
<dbReference type="EMBL" id="JACEIK010005863">
    <property type="protein sequence ID" value="MCE0482320.1"/>
    <property type="molecule type" value="Genomic_DNA"/>
</dbReference>
<proteinExistence type="predicted"/>
<comment type="caution">
    <text evidence="1">The sequence shown here is derived from an EMBL/GenBank/DDBJ whole genome shotgun (WGS) entry which is preliminary data.</text>
</comment>
<keyword evidence="2" id="KW-1185">Reference proteome</keyword>
<evidence type="ECO:0000313" key="2">
    <source>
        <dbReference type="Proteomes" id="UP000823775"/>
    </source>
</evidence>
<gene>
    <name evidence="1" type="ORF">HAX54_040994</name>
</gene>
<protein>
    <submittedName>
        <fullName evidence="1">Uncharacterized protein</fullName>
    </submittedName>
</protein>
<evidence type="ECO:0000313" key="1">
    <source>
        <dbReference type="EMBL" id="MCE0482320.1"/>
    </source>
</evidence>
<dbReference type="PANTHER" id="PTHR37611">
    <property type="entry name" value="VIRUS-SPECIFIC-SIGNALING-PATHWAY REGULATED PROTEIN-RELATED"/>
    <property type="match status" value="1"/>
</dbReference>
<name>A0ABS8VR16_DATST</name>
<dbReference type="PANTHER" id="PTHR37611:SF2">
    <property type="entry name" value="VIRUS-SPECIFIC-SIGNALING-PATHWAY REGULATED PROTEIN-RELATED"/>
    <property type="match status" value="1"/>
</dbReference>